<protein>
    <recommendedName>
        <fullName evidence="1">SCP domain-containing protein</fullName>
    </recommendedName>
</protein>
<dbReference type="PANTHER" id="PTHR31157:SF1">
    <property type="entry name" value="SCP DOMAIN-CONTAINING PROTEIN"/>
    <property type="match status" value="1"/>
</dbReference>
<evidence type="ECO:0000259" key="1">
    <source>
        <dbReference type="Pfam" id="PF00188"/>
    </source>
</evidence>
<dbReference type="PANTHER" id="PTHR31157">
    <property type="entry name" value="SCP DOMAIN-CONTAINING PROTEIN"/>
    <property type="match status" value="1"/>
</dbReference>
<name>A0A645BJ39_9ZZZZ</name>
<sequence length="180" mass="19353">MKKLHKFWTVLAAAALAAALAVPAQATAWEAGTNANISSAAAEKKEDKPLTAEEFSSEVLRLVNEERADEGLESFGTDAKLAKVAAVRAEESATKFAHERPDGRSVSTAFADEGITFVKAGENLGKGQKTPDELVKDWMESKTHRANILSEKFTVAELGFFTNSAGKIYTALMFLTPSES</sequence>
<gene>
    <name evidence="2" type="ORF">SDC9_108614</name>
</gene>
<comment type="caution">
    <text evidence="2">The sequence shown here is derived from an EMBL/GenBank/DDBJ whole genome shotgun (WGS) entry which is preliminary data.</text>
</comment>
<organism evidence="2">
    <name type="scientific">bioreactor metagenome</name>
    <dbReference type="NCBI Taxonomy" id="1076179"/>
    <lineage>
        <taxon>unclassified sequences</taxon>
        <taxon>metagenomes</taxon>
        <taxon>ecological metagenomes</taxon>
    </lineage>
</organism>
<evidence type="ECO:0000313" key="2">
    <source>
        <dbReference type="EMBL" id="MPM61754.1"/>
    </source>
</evidence>
<dbReference type="InterPro" id="IPR014044">
    <property type="entry name" value="CAP_dom"/>
</dbReference>
<dbReference type="Gene3D" id="3.40.33.10">
    <property type="entry name" value="CAP"/>
    <property type="match status" value="1"/>
</dbReference>
<reference evidence="2" key="1">
    <citation type="submission" date="2019-08" db="EMBL/GenBank/DDBJ databases">
        <authorList>
            <person name="Kucharzyk K."/>
            <person name="Murdoch R.W."/>
            <person name="Higgins S."/>
            <person name="Loffler F."/>
        </authorList>
    </citation>
    <scope>NUCLEOTIDE SEQUENCE</scope>
</reference>
<accession>A0A645BJ39</accession>
<dbReference type="AlphaFoldDB" id="A0A645BJ39"/>
<dbReference type="EMBL" id="VSSQ01018510">
    <property type="protein sequence ID" value="MPM61754.1"/>
    <property type="molecule type" value="Genomic_DNA"/>
</dbReference>
<feature type="domain" description="SCP" evidence="1">
    <location>
        <begin position="60"/>
        <end position="155"/>
    </location>
</feature>
<dbReference type="Pfam" id="PF00188">
    <property type="entry name" value="CAP"/>
    <property type="match status" value="1"/>
</dbReference>
<dbReference type="InterPro" id="IPR035940">
    <property type="entry name" value="CAP_sf"/>
</dbReference>
<proteinExistence type="predicted"/>
<dbReference type="CDD" id="cd05379">
    <property type="entry name" value="CAP_bacterial"/>
    <property type="match status" value="1"/>
</dbReference>
<dbReference type="SUPFAM" id="SSF55797">
    <property type="entry name" value="PR-1-like"/>
    <property type="match status" value="1"/>
</dbReference>